<dbReference type="AlphaFoldDB" id="A0A4T0FKF6"/>
<comment type="subcellular location">
    <subcellularLocation>
        <location evidence="2">Cytoplasm</location>
    </subcellularLocation>
    <subcellularLocation>
        <location evidence="1">Nucleus</location>
    </subcellularLocation>
</comment>
<dbReference type="Pfam" id="PF12171">
    <property type="entry name" value="zf-C2H2_jaz"/>
    <property type="match status" value="1"/>
</dbReference>
<keyword evidence="5" id="KW-0479">Metal-binding</keyword>
<keyword evidence="6 10" id="KW-0863">Zinc-finger</keyword>
<dbReference type="GO" id="GO:0042254">
    <property type="term" value="P:ribosome biogenesis"/>
    <property type="evidence" value="ECO:0007669"/>
    <property type="project" value="UniProtKB-KW"/>
</dbReference>
<evidence type="ECO:0000256" key="8">
    <source>
        <dbReference type="ARBA" id="ARBA00023242"/>
    </source>
</evidence>
<dbReference type="OrthoDB" id="24683at2759"/>
<evidence type="ECO:0000256" key="9">
    <source>
        <dbReference type="ARBA" id="ARBA00038064"/>
    </source>
</evidence>
<protein>
    <recommendedName>
        <fullName evidence="12">C2H2-type domain-containing protein</fullName>
    </recommendedName>
</protein>
<dbReference type="GO" id="GO:0005634">
    <property type="term" value="C:nucleus"/>
    <property type="evidence" value="ECO:0007669"/>
    <property type="project" value="UniProtKB-SubCell"/>
</dbReference>
<evidence type="ECO:0000313" key="14">
    <source>
        <dbReference type="Proteomes" id="UP000310189"/>
    </source>
</evidence>
<keyword evidence="3" id="KW-0963">Cytoplasm</keyword>
<evidence type="ECO:0000256" key="11">
    <source>
        <dbReference type="SAM" id="MobiDB-lite"/>
    </source>
</evidence>
<evidence type="ECO:0000259" key="12">
    <source>
        <dbReference type="PROSITE" id="PS50157"/>
    </source>
</evidence>
<evidence type="ECO:0000256" key="3">
    <source>
        <dbReference type="ARBA" id="ARBA00022490"/>
    </source>
</evidence>
<dbReference type="PROSITE" id="PS00028">
    <property type="entry name" value="ZINC_FINGER_C2H2_1"/>
    <property type="match status" value="1"/>
</dbReference>
<evidence type="ECO:0000256" key="10">
    <source>
        <dbReference type="PROSITE-ProRule" id="PRU00042"/>
    </source>
</evidence>
<evidence type="ECO:0000256" key="6">
    <source>
        <dbReference type="ARBA" id="ARBA00022771"/>
    </source>
</evidence>
<accession>A0A4T0FKF6</accession>
<name>A0A4T0FKF6_9BASI</name>
<dbReference type="EMBL" id="SPNW01000034">
    <property type="protein sequence ID" value="TIA88739.1"/>
    <property type="molecule type" value="Genomic_DNA"/>
</dbReference>
<dbReference type="InterPro" id="IPR013087">
    <property type="entry name" value="Znf_C2H2_type"/>
</dbReference>
<dbReference type="InterPro" id="IPR022755">
    <property type="entry name" value="Znf_C2H2_jaz"/>
</dbReference>
<organism evidence="13 14">
    <name type="scientific">Wallemia hederae</name>
    <dbReference type="NCBI Taxonomy" id="1540922"/>
    <lineage>
        <taxon>Eukaryota</taxon>
        <taxon>Fungi</taxon>
        <taxon>Dikarya</taxon>
        <taxon>Basidiomycota</taxon>
        <taxon>Wallemiomycotina</taxon>
        <taxon>Wallemiomycetes</taxon>
        <taxon>Wallemiales</taxon>
        <taxon>Wallemiaceae</taxon>
        <taxon>Wallemia</taxon>
    </lineage>
</organism>
<dbReference type="SMART" id="SM00451">
    <property type="entry name" value="ZnF_U1"/>
    <property type="match status" value="1"/>
</dbReference>
<dbReference type="FunFam" id="3.30.160.60:FF:000299">
    <property type="entry name" value="Zinc finger protein 593"/>
    <property type="match status" value="1"/>
</dbReference>
<dbReference type="GO" id="GO:0043021">
    <property type="term" value="F:ribonucleoprotein complex binding"/>
    <property type="evidence" value="ECO:0007669"/>
    <property type="project" value="UniProtKB-ARBA"/>
</dbReference>
<feature type="domain" description="C2H2-type" evidence="12">
    <location>
        <begin position="61"/>
        <end position="90"/>
    </location>
</feature>
<keyword evidence="8" id="KW-0539">Nucleus</keyword>
<dbReference type="InterPro" id="IPR051879">
    <property type="entry name" value="C2H2-ZF_Maturation_Protein"/>
</dbReference>
<evidence type="ECO:0000256" key="1">
    <source>
        <dbReference type="ARBA" id="ARBA00004123"/>
    </source>
</evidence>
<keyword evidence="7" id="KW-0862">Zinc</keyword>
<feature type="region of interest" description="Disordered" evidence="11">
    <location>
        <begin position="1"/>
        <end position="30"/>
    </location>
</feature>
<evidence type="ECO:0000256" key="2">
    <source>
        <dbReference type="ARBA" id="ARBA00004496"/>
    </source>
</evidence>
<reference evidence="13 14" key="1">
    <citation type="submission" date="2019-03" db="EMBL/GenBank/DDBJ databases">
        <title>Sequencing 23 genomes of Wallemia ichthyophaga.</title>
        <authorList>
            <person name="Gostincar C."/>
        </authorList>
    </citation>
    <scope>NUCLEOTIDE SEQUENCE [LARGE SCALE GENOMIC DNA]</scope>
    <source>
        <strain evidence="13 14">EXF-5753</strain>
    </source>
</reference>
<dbReference type="PANTHER" id="PTHR46095">
    <property type="entry name" value="ZINC FINGER PROTEIN 593"/>
    <property type="match status" value="1"/>
</dbReference>
<evidence type="ECO:0000313" key="13">
    <source>
        <dbReference type="EMBL" id="TIA88739.1"/>
    </source>
</evidence>
<evidence type="ECO:0000256" key="5">
    <source>
        <dbReference type="ARBA" id="ARBA00022723"/>
    </source>
</evidence>
<evidence type="ECO:0000256" key="7">
    <source>
        <dbReference type="ARBA" id="ARBA00022833"/>
    </source>
</evidence>
<keyword evidence="14" id="KW-1185">Reference proteome</keyword>
<comment type="caution">
    <text evidence="13">The sequence shown here is derived from an EMBL/GenBank/DDBJ whole genome shotgun (WGS) entry which is preliminary data.</text>
</comment>
<dbReference type="InterPro" id="IPR036236">
    <property type="entry name" value="Znf_C2H2_sf"/>
</dbReference>
<evidence type="ECO:0000256" key="4">
    <source>
        <dbReference type="ARBA" id="ARBA00022517"/>
    </source>
</evidence>
<keyword evidence="4" id="KW-0690">Ribosome biogenesis</keyword>
<dbReference type="Gene3D" id="3.30.160.60">
    <property type="entry name" value="Classic Zinc Finger"/>
    <property type="match status" value="1"/>
</dbReference>
<proteinExistence type="inferred from homology"/>
<dbReference type="PANTHER" id="PTHR46095:SF1">
    <property type="entry name" value="ZINC FINGER PROTEIN 593"/>
    <property type="match status" value="1"/>
</dbReference>
<comment type="similarity">
    <text evidence="9">Belongs to the ZNF593/BUD20 C2H2-type zinc-finger protein family.</text>
</comment>
<dbReference type="GO" id="GO:0005737">
    <property type="term" value="C:cytoplasm"/>
    <property type="evidence" value="ECO:0007669"/>
    <property type="project" value="UniProtKB-SubCell"/>
</dbReference>
<gene>
    <name evidence="13" type="ORF">E3P99_02429</name>
</gene>
<sequence length="128" mass="14196">MPGPSRRSRTGAAKRDIHRASRTRARTKDLDQVQLQDLLPENKAQLENQPLDETLPGLGQHYCVECARYFESDVALSGHKKTKVHRRRLKDLKQPAYTQAEADAAVGLGVDKTQPGAASKPQAIQLDN</sequence>
<dbReference type="GO" id="GO:0003676">
    <property type="term" value="F:nucleic acid binding"/>
    <property type="evidence" value="ECO:0007669"/>
    <property type="project" value="InterPro"/>
</dbReference>
<dbReference type="SUPFAM" id="SSF57667">
    <property type="entry name" value="beta-beta-alpha zinc fingers"/>
    <property type="match status" value="1"/>
</dbReference>
<dbReference type="InterPro" id="IPR003604">
    <property type="entry name" value="Matrin/U1-like-C_Znf_C2H2"/>
</dbReference>
<dbReference type="GO" id="GO:0008270">
    <property type="term" value="F:zinc ion binding"/>
    <property type="evidence" value="ECO:0007669"/>
    <property type="project" value="UniProtKB-KW"/>
</dbReference>
<dbReference type="Proteomes" id="UP000310189">
    <property type="component" value="Unassembled WGS sequence"/>
</dbReference>
<dbReference type="PROSITE" id="PS50157">
    <property type="entry name" value="ZINC_FINGER_C2H2_2"/>
    <property type="match status" value="1"/>
</dbReference>